<feature type="transmembrane region" description="Helical" evidence="9">
    <location>
        <begin position="243"/>
        <end position="262"/>
    </location>
</feature>
<keyword evidence="3" id="KW-0813">Transport</keyword>
<evidence type="ECO:0000313" key="11">
    <source>
        <dbReference type="EMBL" id="VAX30127.1"/>
    </source>
</evidence>
<accession>A0A3B1DN27</accession>
<evidence type="ECO:0000256" key="4">
    <source>
        <dbReference type="ARBA" id="ARBA00022475"/>
    </source>
</evidence>
<protein>
    <submittedName>
        <fullName evidence="11">ABC transporter, permease protein (Cluster 3, basic aa/glutamine/opines)</fullName>
    </submittedName>
</protein>
<gene>
    <name evidence="11" type="ORF">MNBD_NITROSPINAE05-201</name>
</gene>
<dbReference type="PANTHER" id="PTHR30614">
    <property type="entry name" value="MEMBRANE COMPONENT OF AMINO ACID ABC TRANSPORTER"/>
    <property type="match status" value="1"/>
</dbReference>
<dbReference type="CDD" id="cd06261">
    <property type="entry name" value="TM_PBP2"/>
    <property type="match status" value="1"/>
</dbReference>
<dbReference type="PROSITE" id="PS50928">
    <property type="entry name" value="ABC_TM1"/>
    <property type="match status" value="1"/>
</dbReference>
<dbReference type="AlphaFoldDB" id="A0A3B1DN27"/>
<keyword evidence="6" id="KW-0029">Amino-acid transport</keyword>
<comment type="subcellular location">
    <subcellularLocation>
        <location evidence="1">Cell membrane</location>
        <topology evidence="1">Multi-pass membrane protein</topology>
    </subcellularLocation>
</comment>
<dbReference type="InterPro" id="IPR035906">
    <property type="entry name" value="MetI-like_sf"/>
</dbReference>
<dbReference type="SUPFAM" id="SSF161098">
    <property type="entry name" value="MetI-like"/>
    <property type="match status" value="1"/>
</dbReference>
<evidence type="ECO:0000259" key="10">
    <source>
        <dbReference type="PROSITE" id="PS50928"/>
    </source>
</evidence>
<dbReference type="GO" id="GO:0043190">
    <property type="term" value="C:ATP-binding cassette (ABC) transporter complex"/>
    <property type="evidence" value="ECO:0007669"/>
    <property type="project" value="InterPro"/>
</dbReference>
<evidence type="ECO:0000256" key="7">
    <source>
        <dbReference type="ARBA" id="ARBA00022989"/>
    </source>
</evidence>
<comment type="similarity">
    <text evidence="2">Belongs to the binding-protein-dependent transport system permease family. HisMQ subfamily.</text>
</comment>
<feature type="transmembrane region" description="Helical" evidence="9">
    <location>
        <begin position="70"/>
        <end position="95"/>
    </location>
</feature>
<dbReference type="PANTHER" id="PTHR30614:SF20">
    <property type="entry name" value="GLUTAMINE TRANSPORT SYSTEM PERMEASE PROTEIN GLNP"/>
    <property type="match status" value="1"/>
</dbReference>
<organism evidence="11">
    <name type="scientific">hydrothermal vent metagenome</name>
    <dbReference type="NCBI Taxonomy" id="652676"/>
    <lineage>
        <taxon>unclassified sequences</taxon>
        <taxon>metagenomes</taxon>
        <taxon>ecological metagenomes</taxon>
    </lineage>
</organism>
<feature type="domain" description="ABC transmembrane type-1" evidence="10">
    <location>
        <begin position="74"/>
        <end position="261"/>
    </location>
</feature>
<dbReference type="GO" id="GO:0006865">
    <property type="term" value="P:amino acid transport"/>
    <property type="evidence" value="ECO:0007669"/>
    <property type="project" value="UniProtKB-KW"/>
</dbReference>
<keyword evidence="8 9" id="KW-0472">Membrane</keyword>
<evidence type="ECO:0000256" key="1">
    <source>
        <dbReference type="ARBA" id="ARBA00004651"/>
    </source>
</evidence>
<name>A0A3B1DN27_9ZZZZ</name>
<dbReference type="EMBL" id="UOGG01000098">
    <property type="protein sequence ID" value="VAX30127.1"/>
    <property type="molecule type" value="Genomic_DNA"/>
</dbReference>
<dbReference type="Pfam" id="PF00528">
    <property type="entry name" value="BPD_transp_1"/>
    <property type="match status" value="1"/>
</dbReference>
<dbReference type="GO" id="GO:0022857">
    <property type="term" value="F:transmembrane transporter activity"/>
    <property type="evidence" value="ECO:0007669"/>
    <property type="project" value="InterPro"/>
</dbReference>
<keyword evidence="4" id="KW-1003">Cell membrane</keyword>
<evidence type="ECO:0000256" key="9">
    <source>
        <dbReference type="SAM" id="Phobius"/>
    </source>
</evidence>
<feature type="transmembrane region" description="Helical" evidence="9">
    <location>
        <begin position="32"/>
        <end position="50"/>
    </location>
</feature>
<sequence length="271" mass="29671">MKNSIGQETLQGVSKPALRGGASATRVQPQHWAWNIVVLGSFVLLVYLPAGEMFQSDGTTKNYLALLPLLPEGIGVTLAVTVCGSVSAILMGLLIAFGKLSRLRWVQVISSIYTEILRGVPLLVLLFYIYYALGQYLDIPAFAAAVLGFGLCYGAYMADVFRAGIEAIPKEQGEAARSLGMTERQAMFKIILPQAMRTIVPAIGNQTLGMVKDTSLVSVLAITDILRVGNEYATKHFNYFETYTYIALTYLLLTLLLSRLVLTLETGMKFR</sequence>
<reference evidence="11" key="1">
    <citation type="submission" date="2018-06" db="EMBL/GenBank/DDBJ databases">
        <authorList>
            <person name="Zhirakovskaya E."/>
        </authorList>
    </citation>
    <scope>NUCLEOTIDE SEQUENCE</scope>
</reference>
<keyword evidence="5 9" id="KW-0812">Transmembrane</keyword>
<keyword evidence="7 9" id="KW-1133">Transmembrane helix</keyword>
<evidence type="ECO:0000256" key="5">
    <source>
        <dbReference type="ARBA" id="ARBA00022692"/>
    </source>
</evidence>
<dbReference type="NCBIfam" id="TIGR01726">
    <property type="entry name" value="HEQRo_perm_3TM"/>
    <property type="match status" value="1"/>
</dbReference>
<evidence type="ECO:0000256" key="3">
    <source>
        <dbReference type="ARBA" id="ARBA00022448"/>
    </source>
</evidence>
<dbReference type="InterPro" id="IPR010065">
    <property type="entry name" value="AA_ABC_transptr_permease_3TM"/>
</dbReference>
<evidence type="ECO:0000256" key="2">
    <source>
        <dbReference type="ARBA" id="ARBA00010072"/>
    </source>
</evidence>
<proteinExistence type="inferred from homology"/>
<evidence type="ECO:0000256" key="8">
    <source>
        <dbReference type="ARBA" id="ARBA00023136"/>
    </source>
</evidence>
<feature type="transmembrane region" description="Helical" evidence="9">
    <location>
        <begin position="139"/>
        <end position="158"/>
    </location>
</feature>
<feature type="transmembrane region" description="Helical" evidence="9">
    <location>
        <begin position="116"/>
        <end position="133"/>
    </location>
</feature>
<dbReference type="InterPro" id="IPR043429">
    <property type="entry name" value="ArtM/GltK/GlnP/TcyL/YhdX-like"/>
</dbReference>
<evidence type="ECO:0000256" key="6">
    <source>
        <dbReference type="ARBA" id="ARBA00022970"/>
    </source>
</evidence>
<dbReference type="Gene3D" id="1.10.3720.10">
    <property type="entry name" value="MetI-like"/>
    <property type="match status" value="1"/>
</dbReference>
<dbReference type="InterPro" id="IPR000515">
    <property type="entry name" value="MetI-like"/>
</dbReference>